<name>A0A1E7M0Y1_9ACTN</name>
<keyword evidence="3" id="KW-1185">Reference proteome</keyword>
<dbReference type="Proteomes" id="UP000175971">
    <property type="component" value="Unassembled WGS sequence"/>
</dbReference>
<feature type="region of interest" description="Disordered" evidence="1">
    <location>
        <begin position="401"/>
        <end position="445"/>
    </location>
</feature>
<feature type="region of interest" description="Disordered" evidence="1">
    <location>
        <begin position="597"/>
        <end position="620"/>
    </location>
</feature>
<dbReference type="AlphaFoldDB" id="A0A1E7M0Y1"/>
<evidence type="ECO:0000313" key="2">
    <source>
        <dbReference type="EMBL" id="OEV22150.1"/>
    </source>
</evidence>
<protein>
    <submittedName>
        <fullName evidence="2">Uncharacterized protein</fullName>
    </submittedName>
</protein>
<evidence type="ECO:0000313" key="3">
    <source>
        <dbReference type="Proteomes" id="UP000175971"/>
    </source>
</evidence>
<feature type="compositionally biased region" description="Basic and acidic residues" evidence="1">
    <location>
        <begin position="410"/>
        <end position="434"/>
    </location>
</feature>
<comment type="caution">
    <text evidence="2">The sequence shown here is derived from an EMBL/GenBank/DDBJ whole genome shotgun (WGS) entry which is preliminary data.</text>
</comment>
<feature type="compositionally biased region" description="Basic and acidic residues" evidence="1">
    <location>
        <begin position="197"/>
        <end position="208"/>
    </location>
</feature>
<dbReference type="EMBL" id="LJGZ01000005">
    <property type="protein sequence ID" value="OEV22150.1"/>
    <property type="molecule type" value="Genomic_DNA"/>
</dbReference>
<accession>A0A1E7M0Y1</accession>
<feature type="compositionally biased region" description="Basic and acidic residues" evidence="1">
    <location>
        <begin position="599"/>
        <end position="608"/>
    </location>
</feature>
<gene>
    <name evidence="2" type="ORF">AN221_04425</name>
</gene>
<feature type="region of interest" description="Disordered" evidence="1">
    <location>
        <begin position="197"/>
        <end position="227"/>
    </location>
</feature>
<dbReference type="PATRIC" id="fig|518642.7.peg.6330"/>
<reference evidence="2 3" key="1">
    <citation type="journal article" date="2016" name="Front. Microbiol.">
        <title>Comparative Genomics Analysis of Streptomyces Species Reveals Their Adaptation to the Marine Environment and Their Diversity at the Genomic Level.</title>
        <authorList>
            <person name="Tian X."/>
            <person name="Zhang Z."/>
            <person name="Yang T."/>
            <person name="Chen M."/>
            <person name="Li J."/>
            <person name="Chen F."/>
            <person name="Yang J."/>
            <person name="Li W."/>
            <person name="Zhang B."/>
            <person name="Zhang Z."/>
            <person name="Wu J."/>
            <person name="Zhang C."/>
            <person name="Long L."/>
            <person name="Xiao J."/>
        </authorList>
    </citation>
    <scope>NUCLEOTIDE SEQUENCE [LARGE SCALE GENOMIC DNA]</scope>
    <source>
        <strain evidence="2 3">SCSIO M10372</strain>
    </source>
</reference>
<evidence type="ECO:0000256" key="1">
    <source>
        <dbReference type="SAM" id="MobiDB-lite"/>
    </source>
</evidence>
<dbReference type="RefSeq" id="WP_070199858.1">
    <property type="nucleotide sequence ID" value="NZ_LJGZ01000005.1"/>
</dbReference>
<organism evidence="2 3">
    <name type="scientific">Streptomyces nanshensis</name>
    <dbReference type="NCBI Taxonomy" id="518642"/>
    <lineage>
        <taxon>Bacteria</taxon>
        <taxon>Bacillati</taxon>
        <taxon>Actinomycetota</taxon>
        <taxon>Actinomycetes</taxon>
        <taxon>Kitasatosporales</taxon>
        <taxon>Streptomycetaceae</taxon>
        <taxon>Streptomyces</taxon>
    </lineage>
</organism>
<sequence>MTGPRPEPVRLTVRYEPGVAGRAPHSGVAAAVEAVDEDLRSVGWFALRADTPVVTELPRPGRYLLRGRTPGGQLLRTQTEVVADARSAAPPEVRLRPEGGPVSGAMPPAPPEVSVTFPVWPPGAGLARVRIEQADGWATETSAPVGTELLEIAPAPAGAPLRWLPRLRAGSEATLLGYLHQGALEAAQAVADELTRHDGEMGPDRATGDEAAAGGPTGASPGGVTPMEAAPSLRELAVGYLLLRRSAPRADEWIGALARRMPDHPDVAVLAFGLSLARGRAPSRSRTVALAEAVGPRPPLVAEGGRLALRQLLWARERFPESRATMDRAVSAVGQRLAAACPVLLSSSLVPPGTGRMGPRPPALPRTPFEHLPVGDGWRVRLPVGEEGAVLTSWVPWLGLRPGTSASRGSEPEDRRSHVRPEETSRPRDRRAEGPRSIPRSLRPRPRDADWWRLGQLSLAGVSRATDPTRTSATTITAPDGRLRGTLEAQSDGTLLVEVEWTGPRQPPGELLRVRVRDGDGGDRPSEYLLPLVAAANGRVVGTMNVPVSGERVTVELDPEPLAPDGLDEGDLGAVPRSVRAAGGLALRRWKALAAQRSPTDRLRRAIETARSGPEAGPVP</sequence>
<proteinExistence type="predicted"/>